<dbReference type="SUPFAM" id="SSF51182">
    <property type="entry name" value="RmlC-like cupins"/>
    <property type="match status" value="1"/>
</dbReference>
<dbReference type="InterPro" id="IPR014710">
    <property type="entry name" value="RmlC-like_jellyroll"/>
</dbReference>
<name>A0A068T8K9_NEOGA</name>
<dbReference type="Proteomes" id="UP000028186">
    <property type="component" value="Chromosome I"/>
</dbReference>
<accession>A0A068T8K9</accession>
<dbReference type="Gene3D" id="2.60.120.10">
    <property type="entry name" value="Jelly Rolls"/>
    <property type="match status" value="1"/>
</dbReference>
<dbReference type="eggNOG" id="COG1917">
    <property type="taxonomic scope" value="Bacteria"/>
</dbReference>
<dbReference type="AlphaFoldDB" id="A0A068T8K9"/>
<evidence type="ECO:0008006" key="3">
    <source>
        <dbReference type="Google" id="ProtNLM"/>
    </source>
</evidence>
<proteinExistence type="predicted"/>
<dbReference type="PATRIC" id="fig|1028801.3.peg.2101"/>
<dbReference type="HOGENOM" id="CLU_1863043_0_0_5"/>
<protein>
    <recommendedName>
        <fullName evidence="3">Cupin domain-containing protein</fullName>
    </recommendedName>
</protein>
<dbReference type="InterPro" id="IPR011051">
    <property type="entry name" value="RmlC_Cupin_sf"/>
</dbReference>
<dbReference type="EMBL" id="HG938355">
    <property type="protein sequence ID" value="CDN54409.1"/>
    <property type="molecule type" value="Genomic_DNA"/>
</dbReference>
<evidence type="ECO:0000313" key="1">
    <source>
        <dbReference type="EMBL" id="CDN54409.1"/>
    </source>
</evidence>
<organism evidence="1 2">
    <name type="scientific">Neorhizobium galegae bv. officinalis bv. officinalis str. HAMBI 1141</name>
    <dbReference type="NCBI Taxonomy" id="1028801"/>
    <lineage>
        <taxon>Bacteria</taxon>
        <taxon>Pseudomonadati</taxon>
        <taxon>Pseudomonadota</taxon>
        <taxon>Alphaproteobacteria</taxon>
        <taxon>Hyphomicrobiales</taxon>
        <taxon>Rhizobiaceae</taxon>
        <taxon>Rhizobium/Agrobacterium group</taxon>
        <taxon>Neorhizobium</taxon>
    </lineage>
</organism>
<dbReference type="KEGG" id="ngl:RG1141_CH20700"/>
<reference evidence="2" key="1">
    <citation type="journal article" date="2014" name="BMC Genomics">
        <title>Genome sequencing of two Neorhizobium galegae strains reveals a noeT gene responsible for the unusual acetylation of the nodulation factors.</title>
        <authorList>
            <person name="Osterman J."/>
            <person name="Marsh J."/>
            <person name="Laine P.K."/>
            <person name="Zeng Z."/>
            <person name="Alatalo E."/>
            <person name="Sullivan J.T."/>
            <person name="Young J.P."/>
            <person name="Thomas-Oates J."/>
            <person name="Paulin L."/>
            <person name="Lindstrom K."/>
        </authorList>
    </citation>
    <scope>NUCLEOTIDE SEQUENCE [LARGE SCALE GENOMIC DNA]</scope>
    <source>
        <strain evidence="2">HAMBI 1141</strain>
    </source>
</reference>
<gene>
    <name evidence="1" type="ORF">RG1141_CH20700</name>
</gene>
<sequence>MIMIDGVEHFADVGETVMVPRGKAHFFRNASDDETHATVSFTPGQKHLRFFINLAASTVLTPENFSPQGDAKLLAIALKLHAYRDHLYLAGPPIWVQKLMFATLAPISRLMGYRLIVAPDDAPLGQDTVLKLATELR</sequence>
<evidence type="ECO:0000313" key="2">
    <source>
        <dbReference type="Proteomes" id="UP000028186"/>
    </source>
</evidence>